<dbReference type="EMBL" id="CAKLBY020000222">
    <property type="protein sequence ID" value="CAK7935758.1"/>
    <property type="molecule type" value="Genomic_DNA"/>
</dbReference>
<proteinExistence type="predicted"/>
<evidence type="ECO:0000313" key="3">
    <source>
        <dbReference type="Proteomes" id="UP001162060"/>
    </source>
</evidence>
<feature type="compositionally biased region" description="Low complexity" evidence="1">
    <location>
        <begin position="21"/>
        <end position="33"/>
    </location>
</feature>
<feature type="region of interest" description="Disordered" evidence="1">
    <location>
        <begin position="1"/>
        <end position="163"/>
    </location>
</feature>
<dbReference type="AlphaFoldDB" id="A0AAV1UR87"/>
<protein>
    <submittedName>
        <fullName evidence="2">Uncharacterized protein</fullName>
    </submittedName>
</protein>
<comment type="caution">
    <text evidence="2">The sequence shown here is derived from an EMBL/GenBank/DDBJ whole genome shotgun (WGS) entry which is preliminary data.</text>
</comment>
<feature type="compositionally biased region" description="Basic and acidic residues" evidence="1">
    <location>
        <begin position="141"/>
        <end position="163"/>
    </location>
</feature>
<reference evidence="2" key="1">
    <citation type="submission" date="2024-01" db="EMBL/GenBank/DDBJ databases">
        <authorList>
            <person name="Webb A."/>
        </authorList>
    </citation>
    <scope>NUCLEOTIDE SEQUENCE</scope>
    <source>
        <strain evidence="2">Pm1</strain>
    </source>
</reference>
<accession>A0AAV1UR87</accession>
<organism evidence="2 3">
    <name type="scientific">Peronospora matthiolae</name>
    <dbReference type="NCBI Taxonomy" id="2874970"/>
    <lineage>
        <taxon>Eukaryota</taxon>
        <taxon>Sar</taxon>
        <taxon>Stramenopiles</taxon>
        <taxon>Oomycota</taxon>
        <taxon>Peronosporomycetes</taxon>
        <taxon>Peronosporales</taxon>
        <taxon>Peronosporaceae</taxon>
        <taxon>Peronospora</taxon>
    </lineage>
</organism>
<feature type="compositionally biased region" description="Basic and acidic residues" evidence="1">
    <location>
        <begin position="69"/>
        <end position="84"/>
    </location>
</feature>
<feature type="compositionally biased region" description="Basic and acidic residues" evidence="1">
    <location>
        <begin position="1"/>
        <end position="19"/>
    </location>
</feature>
<evidence type="ECO:0000256" key="1">
    <source>
        <dbReference type="SAM" id="MobiDB-lite"/>
    </source>
</evidence>
<evidence type="ECO:0000313" key="2">
    <source>
        <dbReference type="EMBL" id="CAK7935758.1"/>
    </source>
</evidence>
<dbReference type="Proteomes" id="UP001162060">
    <property type="component" value="Unassembled WGS sequence"/>
</dbReference>
<sequence length="224" mass="23397">MRCTAEEAREAIARMRGVEESSSLASGSGDPSPVVAIRQQAVPVVNSPRGESSRATDTFASSAAGAVTRKVDKPGIELIYHGDSDDPYNSKATPHASGSPGADTARAKLTSSGERGGIMSEIFKPSDSSDESLSHGSPSDDILRGDGGDTSTHHHERSNSKDRAVTAVIAHADTTQAARDRNVLPYAPQVASPWMSSYKELDCVAGMTTEQDQIPCSIVGGSVL</sequence>
<gene>
    <name evidence="2" type="ORF">PM001_LOCUS20908</name>
</gene>
<feature type="compositionally biased region" description="Polar residues" evidence="1">
    <location>
        <begin position="49"/>
        <end position="61"/>
    </location>
</feature>
<name>A0AAV1UR87_9STRA</name>